<evidence type="ECO:0000256" key="10">
    <source>
        <dbReference type="SAM" id="MobiDB-lite"/>
    </source>
</evidence>
<gene>
    <name evidence="12" type="ORF">L484_023373</name>
</gene>
<feature type="region of interest" description="Disordered" evidence="10">
    <location>
        <begin position="366"/>
        <end position="392"/>
    </location>
</feature>
<evidence type="ECO:0000259" key="11">
    <source>
        <dbReference type="PROSITE" id="PS50011"/>
    </source>
</evidence>
<dbReference type="InterPro" id="IPR000719">
    <property type="entry name" value="Prot_kinase_dom"/>
</dbReference>
<dbReference type="PROSITE" id="PS50011">
    <property type="entry name" value="PROTEIN_KINASE_DOM"/>
    <property type="match status" value="1"/>
</dbReference>
<evidence type="ECO:0000256" key="8">
    <source>
        <dbReference type="PROSITE-ProRule" id="PRU10141"/>
    </source>
</evidence>
<proteinExistence type="inferred from homology"/>
<dbReference type="FunFam" id="1.10.510.10:FF:000095">
    <property type="entry name" value="protein STRUBBELIG-RECEPTOR FAMILY 8"/>
    <property type="match status" value="1"/>
</dbReference>
<keyword evidence="9" id="KW-0723">Serine/threonine-protein kinase</keyword>
<dbReference type="GO" id="GO:0005524">
    <property type="term" value="F:ATP binding"/>
    <property type="evidence" value="ECO:0007669"/>
    <property type="project" value="UniProtKB-UniRule"/>
</dbReference>
<keyword evidence="3 8" id="KW-0547">Nucleotide-binding</keyword>
<dbReference type="GO" id="GO:0004674">
    <property type="term" value="F:protein serine/threonine kinase activity"/>
    <property type="evidence" value="ECO:0007669"/>
    <property type="project" value="UniProtKB-KW"/>
</dbReference>
<evidence type="ECO:0000313" key="12">
    <source>
        <dbReference type="EMBL" id="EXC26757.1"/>
    </source>
</evidence>
<dbReference type="OrthoDB" id="4062651at2759"/>
<evidence type="ECO:0000256" key="7">
    <source>
        <dbReference type="ARBA" id="ARBA00048679"/>
    </source>
</evidence>
<name>W9S5H2_9ROSA</name>
<dbReference type="InterPro" id="IPR008271">
    <property type="entry name" value="Ser/Thr_kinase_AS"/>
</dbReference>
<accession>W9S5H2</accession>
<evidence type="ECO:0000313" key="13">
    <source>
        <dbReference type="Proteomes" id="UP000030645"/>
    </source>
</evidence>
<keyword evidence="2" id="KW-0808">Transferase</keyword>
<protein>
    <recommendedName>
        <fullName evidence="1">non-specific serine/threonine protein kinase</fullName>
        <ecNumber evidence="1">2.7.11.1</ecNumber>
    </recommendedName>
</protein>
<dbReference type="PANTHER" id="PTHR45621">
    <property type="entry name" value="OS01G0588500 PROTEIN-RELATED"/>
    <property type="match status" value="1"/>
</dbReference>
<keyword evidence="13" id="KW-1185">Reference proteome</keyword>
<feature type="binding site" evidence="8">
    <location>
        <position position="114"/>
    </location>
    <ligand>
        <name>ATP</name>
        <dbReference type="ChEBI" id="CHEBI:30616"/>
    </ligand>
</feature>
<organism evidence="12 13">
    <name type="scientific">Morus notabilis</name>
    <dbReference type="NCBI Taxonomy" id="981085"/>
    <lineage>
        <taxon>Eukaryota</taxon>
        <taxon>Viridiplantae</taxon>
        <taxon>Streptophyta</taxon>
        <taxon>Embryophyta</taxon>
        <taxon>Tracheophyta</taxon>
        <taxon>Spermatophyta</taxon>
        <taxon>Magnoliopsida</taxon>
        <taxon>eudicotyledons</taxon>
        <taxon>Gunneridae</taxon>
        <taxon>Pentapetalae</taxon>
        <taxon>rosids</taxon>
        <taxon>fabids</taxon>
        <taxon>Rosales</taxon>
        <taxon>Moraceae</taxon>
        <taxon>Moreae</taxon>
        <taxon>Morus</taxon>
    </lineage>
</organism>
<sequence>MKCFFPFKDKFKSKSKHKAKSAPELRNRSNKSGDNGRLNRETKSSRSLPSPRSIPELYKEKEHNLRVFSLQELKEATNGFNRLLKIGQGGFGSVYKGTIRPANSIGNSSVVAIKRLNQHSLQGHKEWLSEVQFLGVLSHPNLVKLIGYCAVDGERGIQRLLVYEFMPNRSLEDHLFNRAFPSLPWIKRLQIILGAAEGLAYLHEGLELQVIYRDFKSSNVLLDEEFKPKLSDFGLAREGPTGDRTHVSTAVVGTYGYAAPEYVETGHLTVHSDIWSFGVVLYEILTGRRALDRNRPTAEQKLLDWVKQFPADSKKFSMIIDPRLRNEFSPSAARRVAKLADRCLNKNAKDRPTMSQIVESLKLAIQESEEKSSPTNGMSLSSRSNLVNGKSK</sequence>
<dbReference type="eggNOG" id="KOG1187">
    <property type="taxonomic scope" value="Eukaryota"/>
</dbReference>
<comment type="similarity">
    <text evidence="9">Belongs to the protein kinase superfamily.</text>
</comment>
<feature type="region of interest" description="Disordered" evidence="10">
    <location>
        <begin position="1"/>
        <end position="55"/>
    </location>
</feature>
<comment type="catalytic activity">
    <reaction evidence="7">
        <text>L-seryl-[protein] + ATP = O-phospho-L-seryl-[protein] + ADP + H(+)</text>
        <dbReference type="Rhea" id="RHEA:17989"/>
        <dbReference type="Rhea" id="RHEA-COMP:9863"/>
        <dbReference type="Rhea" id="RHEA-COMP:11604"/>
        <dbReference type="ChEBI" id="CHEBI:15378"/>
        <dbReference type="ChEBI" id="CHEBI:29999"/>
        <dbReference type="ChEBI" id="CHEBI:30616"/>
        <dbReference type="ChEBI" id="CHEBI:83421"/>
        <dbReference type="ChEBI" id="CHEBI:456216"/>
        <dbReference type="EC" id="2.7.11.1"/>
    </reaction>
</comment>
<dbReference type="InterPro" id="IPR011009">
    <property type="entry name" value="Kinase-like_dom_sf"/>
</dbReference>
<dbReference type="SUPFAM" id="SSF56112">
    <property type="entry name" value="Protein kinase-like (PK-like)"/>
    <property type="match status" value="1"/>
</dbReference>
<dbReference type="Gene3D" id="3.30.200.20">
    <property type="entry name" value="Phosphorylase Kinase, domain 1"/>
    <property type="match status" value="1"/>
</dbReference>
<dbReference type="STRING" id="981085.W9S5H2"/>
<evidence type="ECO:0000256" key="1">
    <source>
        <dbReference type="ARBA" id="ARBA00012513"/>
    </source>
</evidence>
<evidence type="ECO:0000256" key="9">
    <source>
        <dbReference type="RuleBase" id="RU000304"/>
    </source>
</evidence>
<keyword evidence="5 8" id="KW-0067">ATP-binding</keyword>
<dbReference type="Pfam" id="PF00069">
    <property type="entry name" value="Pkinase"/>
    <property type="match status" value="1"/>
</dbReference>
<dbReference type="EC" id="2.7.11.1" evidence="1"/>
<dbReference type="FunFam" id="3.30.200.20:FF:000228">
    <property type="entry name" value="Serine/threonine-protein kinase BIK1"/>
    <property type="match status" value="1"/>
</dbReference>
<dbReference type="KEGG" id="mnt:21406138"/>
<dbReference type="Gene3D" id="1.10.510.10">
    <property type="entry name" value="Transferase(Phosphotransferase) domain 1"/>
    <property type="match status" value="1"/>
</dbReference>
<reference evidence="13" key="1">
    <citation type="submission" date="2013-01" db="EMBL/GenBank/DDBJ databases">
        <title>Draft Genome Sequence of a Mulberry Tree, Morus notabilis C.K. Schneid.</title>
        <authorList>
            <person name="He N."/>
            <person name="Zhao S."/>
        </authorList>
    </citation>
    <scope>NUCLEOTIDE SEQUENCE</scope>
</reference>
<evidence type="ECO:0000256" key="3">
    <source>
        <dbReference type="ARBA" id="ARBA00022741"/>
    </source>
</evidence>
<dbReference type="AlphaFoldDB" id="W9S5H2"/>
<keyword evidence="4" id="KW-0418">Kinase</keyword>
<evidence type="ECO:0000256" key="2">
    <source>
        <dbReference type="ARBA" id="ARBA00022679"/>
    </source>
</evidence>
<evidence type="ECO:0000256" key="5">
    <source>
        <dbReference type="ARBA" id="ARBA00022840"/>
    </source>
</evidence>
<comment type="catalytic activity">
    <reaction evidence="6">
        <text>L-threonyl-[protein] + ATP = O-phospho-L-threonyl-[protein] + ADP + H(+)</text>
        <dbReference type="Rhea" id="RHEA:46608"/>
        <dbReference type="Rhea" id="RHEA-COMP:11060"/>
        <dbReference type="Rhea" id="RHEA-COMP:11605"/>
        <dbReference type="ChEBI" id="CHEBI:15378"/>
        <dbReference type="ChEBI" id="CHEBI:30013"/>
        <dbReference type="ChEBI" id="CHEBI:30616"/>
        <dbReference type="ChEBI" id="CHEBI:61977"/>
        <dbReference type="ChEBI" id="CHEBI:456216"/>
        <dbReference type="EC" id="2.7.11.1"/>
    </reaction>
</comment>
<evidence type="ECO:0000256" key="6">
    <source>
        <dbReference type="ARBA" id="ARBA00047899"/>
    </source>
</evidence>
<dbReference type="CDD" id="cd14066">
    <property type="entry name" value="STKc_IRAK"/>
    <property type="match status" value="1"/>
</dbReference>
<dbReference type="PROSITE" id="PS00107">
    <property type="entry name" value="PROTEIN_KINASE_ATP"/>
    <property type="match status" value="1"/>
</dbReference>
<dbReference type="EMBL" id="KE346119">
    <property type="protein sequence ID" value="EXC26757.1"/>
    <property type="molecule type" value="Genomic_DNA"/>
</dbReference>
<feature type="compositionally biased region" description="Polar residues" evidence="10">
    <location>
        <begin position="373"/>
        <end position="392"/>
    </location>
</feature>
<feature type="domain" description="Protein kinase" evidence="11">
    <location>
        <begin position="80"/>
        <end position="363"/>
    </location>
</feature>
<dbReference type="InterPro" id="IPR017441">
    <property type="entry name" value="Protein_kinase_ATP_BS"/>
</dbReference>
<dbReference type="Proteomes" id="UP000030645">
    <property type="component" value="Unassembled WGS sequence"/>
</dbReference>
<dbReference type="InterPro" id="IPR050823">
    <property type="entry name" value="Plant_Ser_Thr_Prot_Kinase"/>
</dbReference>
<dbReference type="PROSITE" id="PS00108">
    <property type="entry name" value="PROTEIN_KINASE_ST"/>
    <property type="match status" value="1"/>
</dbReference>
<evidence type="ECO:0000256" key="4">
    <source>
        <dbReference type="ARBA" id="ARBA00022777"/>
    </source>
</evidence>